<name>A0ABD7K1F8_PSEAI</name>
<protein>
    <recommendedName>
        <fullName evidence="4">Phage integrase</fullName>
    </recommendedName>
</protein>
<comment type="caution">
    <text evidence="2">The sequence shown here is derived from an EMBL/GenBank/DDBJ whole genome shotgun (WGS) entry which is preliminary data.</text>
</comment>
<keyword evidence="1" id="KW-0233">DNA recombination</keyword>
<accession>A0ABD7K1F8</accession>
<dbReference type="SUPFAM" id="SSF56349">
    <property type="entry name" value="DNA breaking-rejoining enzymes"/>
    <property type="match status" value="1"/>
</dbReference>
<dbReference type="Proteomes" id="UP000276985">
    <property type="component" value="Unassembled WGS sequence"/>
</dbReference>
<reference evidence="2 3" key="1">
    <citation type="submission" date="2018-12" db="EMBL/GenBank/DDBJ databases">
        <title>Pseudomonas aeruginosa Diversity Panel.</title>
        <authorList>
            <person name="Snesrud E."/>
            <person name="Mcgann P."/>
        </authorList>
    </citation>
    <scope>NUCLEOTIDE SEQUENCE [LARGE SCALE GENOMIC DNA]</scope>
    <source>
        <strain evidence="2 3">MRSN6241</strain>
    </source>
</reference>
<evidence type="ECO:0008006" key="4">
    <source>
        <dbReference type="Google" id="ProtNLM"/>
    </source>
</evidence>
<dbReference type="AlphaFoldDB" id="A0ABD7K1F8"/>
<proteinExistence type="predicted"/>
<dbReference type="Gene3D" id="1.10.443.10">
    <property type="entry name" value="Intergrase catalytic core"/>
    <property type="match status" value="1"/>
</dbReference>
<sequence>MKTQAEIYELVRAGRKRMKELPSRNLSKSTDDGYVREYNRLVGDEGAEPEKLWSAICRTSSKSTYRRRVAAVMHCCRSQLLEALRSQDAAQRAGDMSSLIEHVSVIEGVIGIINIVEQHKGKSPLETTVRRKSKRSDLKKLPNNWREQLYKQFALSRYAMAYLVEAVSGCRPGELEKGVKVICTEEGRLIIRIDNGVKVTEERGQPWREISYQLGQGAHPLIRALFDACRKPEDVGEVEMVVRIEKSTNWRAALSSAGRKLWPQLPFRICPYHLRNAAASDFKRSDLSDEKVSAALGHCVNKTASLYGQFQIGRGGKGLSPEMVNAARPVLDTRSSVPTVCLSNAR</sequence>
<gene>
    <name evidence="2" type="ORF">DY940_16690</name>
</gene>
<dbReference type="InterPro" id="IPR013762">
    <property type="entry name" value="Integrase-like_cat_sf"/>
</dbReference>
<evidence type="ECO:0000313" key="2">
    <source>
        <dbReference type="EMBL" id="RTS45189.1"/>
    </source>
</evidence>
<evidence type="ECO:0000313" key="3">
    <source>
        <dbReference type="Proteomes" id="UP000276985"/>
    </source>
</evidence>
<organism evidence="2 3">
    <name type="scientific">Pseudomonas aeruginosa</name>
    <dbReference type="NCBI Taxonomy" id="287"/>
    <lineage>
        <taxon>Bacteria</taxon>
        <taxon>Pseudomonadati</taxon>
        <taxon>Pseudomonadota</taxon>
        <taxon>Gammaproteobacteria</taxon>
        <taxon>Pseudomonadales</taxon>
        <taxon>Pseudomonadaceae</taxon>
        <taxon>Pseudomonas</taxon>
    </lineage>
</organism>
<dbReference type="EMBL" id="RXTL01000021">
    <property type="protein sequence ID" value="RTS45189.1"/>
    <property type="molecule type" value="Genomic_DNA"/>
</dbReference>
<evidence type="ECO:0000256" key="1">
    <source>
        <dbReference type="ARBA" id="ARBA00023172"/>
    </source>
</evidence>
<dbReference type="RefSeq" id="WP_124170352.1">
    <property type="nucleotide sequence ID" value="NZ_CP008869.2"/>
</dbReference>
<dbReference type="InterPro" id="IPR011010">
    <property type="entry name" value="DNA_brk_join_enz"/>
</dbReference>
<dbReference type="GO" id="GO:0006310">
    <property type="term" value="P:DNA recombination"/>
    <property type="evidence" value="ECO:0007669"/>
    <property type="project" value="UniProtKB-KW"/>
</dbReference>